<feature type="domain" description="Helicase ATP-binding" evidence="4">
    <location>
        <begin position="621"/>
        <end position="775"/>
    </location>
</feature>
<keyword evidence="2" id="KW-0862">Zinc</keyword>
<evidence type="ECO:0000259" key="3">
    <source>
        <dbReference type="PROSITE" id="PS50966"/>
    </source>
</evidence>
<dbReference type="RefSeq" id="WP_092545540.1">
    <property type="nucleotide sequence ID" value="NZ_BOMJ01000005.1"/>
</dbReference>
<dbReference type="GO" id="GO:0005524">
    <property type="term" value="F:ATP binding"/>
    <property type="evidence" value="ECO:0007669"/>
    <property type="project" value="InterPro"/>
</dbReference>
<keyword evidence="7" id="KW-1185">Reference proteome</keyword>
<protein>
    <submittedName>
        <fullName evidence="6">Superfamily II DNA or RNA helicase, SNF2 family</fullName>
    </submittedName>
</protein>
<keyword evidence="6" id="KW-0067">ATP-binding</keyword>
<keyword evidence="6" id="KW-0547">Nucleotide-binding</keyword>
<dbReference type="InterPro" id="IPR049730">
    <property type="entry name" value="SNF2/RAD54-like_C"/>
</dbReference>
<dbReference type="AlphaFoldDB" id="A0A1H1ZPG6"/>
<dbReference type="SMART" id="SM00487">
    <property type="entry name" value="DEXDc"/>
    <property type="match status" value="1"/>
</dbReference>
<evidence type="ECO:0000313" key="6">
    <source>
        <dbReference type="EMBL" id="SDT35302.1"/>
    </source>
</evidence>
<dbReference type="PROSITE" id="PS51192">
    <property type="entry name" value="HELICASE_ATP_BIND_1"/>
    <property type="match status" value="1"/>
</dbReference>
<dbReference type="STRING" id="113562.SAMN04489716_3415"/>
<proteinExistence type="predicted"/>
<organism evidence="6 7">
    <name type="scientific">Actinoplanes derwentensis</name>
    <dbReference type="NCBI Taxonomy" id="113562"/>
    <lineage>
        <taxon>Bacteria</taxon>
        <taxon>Bacillati</taxon>
        <taxon>Actinomycetota</taxon>
        <taxon>Actinomycetes</taxon>
        <taxon>Micromonosporales</taxon>
        <taxon>Micromonosporaceae</taxon>
        <taxon>Actinoplanes</taxon>
    </lineage>
</organism>
<dbReference type="InterPro" id="IPR000330">
    <property type="entry name" value="SNF2_N"/>
</dbReference>
<dbReference type="EMBL" id="LT629758">
    <property type="protein sequence ID" value="SDT35302.1"/>
    <property type="molecule type" value="Genomic_DNA"/>
</dbReference>
<accession>A0A1H1ZPG6</accession>
<dbReference type="GO" id="GO:0008270">
    <property type="term" value="F:zinc ion binding"/>
    <property type="evidence" value="ECO:0007669"/>
    <property type="project" value="UniProtKB-KW"/>
</dbReference>
<dbReference type="Gene3D" id="3.40.50.10810">
    <property type="entry name" value="Tandem AAA-ATPase domain"/>
    <property type="match status" value="1"/>
</dbReference>
<dbReference type="InterPro" id="IPR027417">
    <property type="entry name" value="P-loop_NTPase"/>
</dbReference>
<dbReference type="InterPro" id="IPR001650">
    <property type="entry name" value="Helicase_C-like"/>
</dbReference>
<dbReference type="GO" id="GO:0016787">
    <property type="term" value="F:hydrolase activity"/>
    <property type="evidence" value="ECO:0007669"/>
    <property type="project" value="UniProtKB-KW"/>
</dbReference>
<dbReference type="Pfam" id="PF00271">
    <property type="entry name" value="Helicase_C"/>
    <property type="match status" value="1"/>
</dbReference>
<evidence type="ECO:0000256" key="1">
    <source>
        <dbReference type="ARBA" id="ARBA00022801"/>
    </source>
</evidence>
<dbReference type="Gene3D" id="3.40.50.300">
    <property type="entry name" value="P-loop containing nucleotide triphosphate hydrolases"/>
    <property type="match status" value="1"/>
</dbReference>
<dbReference type="PROSITE" id="PS51194">
    <property type="entry name" value="HELICASE_CTER"/>
    <property type="match status" value="1"/>
</dbReference>
<dbReference type="SMART" id="SM00490">
    <property type="entry name" value="HELICc"/>
    <property type="match status" value="1"/>
</dbReference>
<keyword evidence="6" id="KW-0347">Helicase</keyword>
<dbReference type="InterPro" id="IPR007527">
    <property type="entry name" value="Znf_SWIM"/>
</dbReference>
<dbReference type="PANTHER" id="PTHR10799">
    <property type="entry name" value="SNF2/RAD54 HELICASE FAMILY"/>
    <property type="match status" value="1"/>
</dbReference>
<dbReference type="InterPro" id="IPR014001">
    <property type="entry name" value="Helicase_ATP-bd"/>
</dbReference>
<evidence type="ECO:0000313" key="7">
    <source>
        <dbReference type="Proteomes" id="UP000198688"/>
    </source>
</evidence>
<dbReference type="CDD" id="cd18793">
    <property type="entry name" value="SF2_C_SNF"/>
    <property type="match status" value="1"/>
</dbReference>
<keyword evidence="2" id="KW-0863">Zinc-finger</keyword>
<dbReference type="InterPro" id="IPR038718">
    <property type="entry name" value="SNF2-like_sf"/>
</dbReference>
<gene>
    <name evidence="6" type="ORF">SAMN04489716_3415</name>
</gene>
<keyword evidence="2" id="KW-0479">Metal-binding</keyword>
<dbReference type="GO" id="GO:0004386">
    <property type="term" value="F:helicase activity"/>
    <property type="evidence" value="ECO:0007669"/>
    <property type="project" value="UniProtKB-KW"/>
</dbReference>
<sequence>MARLELTEHEAAICHAVGTRVFLRARNLVENHEMSDASWDWATGRVSARFGDSRSGDGSGQVRATVTLGPDGTVKSVAGSCDCEWAPDCGHVVAAVLAAGTDTPPPPAMPWEAALASLLDGGVAVAAKKKDPELGLQFEVDPAEWRIGLRPVVPGRSGWIRTGVSWRSLGNTYSRSVVTRRHLALLLELRTQIQSAGDHYRYYFDDRVLYLDQFPNRRVWDVLLEAQQDGLPLVAAGKAADPVTVRTEPVGFSVRADREGGALRLRPVLSDGDTALDPERLSLIGEPAHGVAWWDLAKDKPRALRLAPLARPVGTEAALALAAPPIVVPVDEEPKFLRQYYPGLARQSAVVAVDDSVALPDLDQATLTLTGRRLAGHRLELAWEWVSAFGHREPVGGPVSETRARTLRLVTDLIKGDGYGLTEAGPDGPRLLPGTVVAGDVMLRVLRDVLPRLAETAGVAVELDTDEVGYVETTEAPIVTFADLESGERDWFDLMVRVSVDGTDVEFQSLFVALAAEQEFLILPDGHYLTLDRPEFRQLRELIAESRALHDSPAGVLRVGRLQPGVWQELAELGEVSGQAAVWQDSVRELCEVGPGSTPPVPASLNATLRGYQQDGFGWLATLYRHGIGGVLADDMGLGKTLQTLALIVHAKADTPFLVVAPASVVGNWAAESARFAPGLVVSTVGRTGSLATAVAGANVVVTSYTLFRLEYDEYAALPWAGLILDEAQFVKNAASQAHRCARQLPVTFKLAITGTPMENNLAELWALLAITSPGLLNRLDRFTDFYRRPIERDQDQERLALLRRRLRPLMLRRRKTEVVEELPAKQEQILELELNPKQRRIYQTYLQRERQKVLGLLGDLSKNRFEIFRSLTLLRQAALDVGLVDPEHDEVASTKLDALAERVGDIVAEGHRILVFSQFTRFLGAARQRLEDIGVECAYLDGKTTRRAEVIDGFKNGTAPVFLISLKSGGFGLNLTEADYCIMLDPWWNPATEAQAVDRVHRIGQTRKVMVYRLVAKDTIEEKVMALQARKAELFGSVLDGGEFSSAELTAADIKALLE</sequence>
<dbReference type="SUPFAM" id="SSF52540">
    <property type="entry name" value="P-loop containing nucleoside triphosphate hydrolases"/>
    <property type="match status" value="2"/>
</dbReference>
<keyword evidence="1" id="KW-0378">Hydrolase</keyword>
<evidence type="ECO:0000259" key="5">
    <source>
        <dbReference type="PROSITE" id="PS51194"/>
    </source>
</evidence>
<evidence type="ECO:0000259" key="4">
    <source>
        <dbReference type="PROSITE" id="PS51192"/>
    </source>
</evidence>
<dbReference type="Pfam" id="PF00176">
    <property type="entry name" value="SNF2-rel_dom"/>
    <property type="match status" value="1"/>
</dbReference>
<dbReference type="Proteomes" id="UP000198688">
    <property type="component" value="Chromosome I"/>
</dbReference>
<dbReference type="PROSITE" id="PS50966">
    <property type="entry name" value="ZF_SWIM"/>
    <property type="match status" value="1"/>
</dbReference>
<dbReference type="OrthoDB" id="9760715at2"/>
<evidence type="ECO:0000256" key="2">
    <source>
        <dbReference type="PROSITE-ProRule" id="PRU00325"/>
    </source>
</evidence>
<reference evidence="6 7" key="1">
    <citation type="submission" date="2016-10" db="EMBL/GenBank/DDBJ databases">
        <authorList>
            <person name="de Groot N.N."/>
        </authorList>
    </citation>
    <scope>NUCLEOTIDE SEQUENCE [LARGE SCALE GENOMIC DNA]</scope>
    <source>
        <strain evidence="6 7">DSM 43941</strain>
    </source>
</reference>
<feature type="domain" description="SWIM-type" evidence="3">
    <location>
        <begin position="66"/>
        <end position="100"/>
    </location>
</feature>
<feature type="domain" description="Helicase C-terminal" evidence="5">
    <location>
        <begin position="896"/>
        <end position="1051"/>
    </location>
</feature>
<name>A0A1H1ZPG6_9ACTN</name>